<evidence type="ECO:0000313" key="3">
    <source>
        <dbReference type="Proteomes" id="UP000182486"/>
    </source>
</evidence>
<protein>
    <recommendedName>
        <fullName evidence="4">Secreted protein</fullName>
    </recommendedName>
</protein>
<sequence>MAINITSKRTHFLSGLVMCAAAGAALLGMAVPASAATSQDVRPAGADSRRAASVVLPPGGRITIPTWIFGNTQVCATNLGPSTPGRLEVKAQLPWAGPENIDVPGFVERKCISRFWGGVPVDLTNVSSSSPVLVEHN</sequence>
<proteinExistence type="predicted"/>
<dbReference type="Proteomes" id="UP000182486">
    <property type="component" value="Unassembled WGS sequence"/>
</dbReference>
<gene>
    <name evidence="2" type="ORF">BG844_09355</name>
</gene>
<dbReference type="EMBL" id="MEIA01000096">
    <property type="protein sequence ID" value="OJF14530.1"/>
    <property type="molecule type" value="Genomic_DNA"/>
</dbReference>
<evidence type="ECO:0000256" key="1">
    <source>
        <dbReference type="SAM" id="SignalP"/>
    </source>
</evidence>
<feature type="signal peptide" evidence="1">
    <location>
        <begin position="1"/>
        <end position="35"/>
    </location>
</feature>
<comment type="caution">
    <text evidence="2">The sequence shown here is derived from an EMBL/GenBank/DDBJ whole genome shotgun (WGS) entry which is preliminary data.</text>
</comment>
<organism evidence="2 3">
    <name type="scientific">Couchioplanes caeruleus subsp. caeruleus</name>
    <dbReference type="NCBI Taxonomy" id="56427"/>
    <lineage>
        <taxon>Bacteria</taxon>
        <taxon>Bacillati</taxon>
        <taxon>Actinomycetota</taxon>
        <taxon>Actinomycetes</taxon>
        <taxon>Micromonosporales</taxon>
        <taxon>Micromonosporaceae</taxon>
        <taxon>Couchioplanes</taxon>
    </lineage>
</organism>
<reference evidence="2 3" key="1">
    <citation type="submission" date="2016-09" db="EMBL/GenBank/DDBJ databases">
        <title>Couchioplanes caeruleus draft genome sequence.</title>
        <authorList>
            <person name="Sheehan J."/>
            <person name="Caffrey P."/>
        </authorList>
    </citation>
    <scope>NUCLEOTIDE SEQUENCE [LARGE SCALE GENOMIC DNA]</scope>
    <source>
        <strain evidence="2 3">DSM 43634</strain>
    </source>
</reference>
<keyword evidence="1" id="KW-0732">Signal</keyword>
<accession>A0A1K0GBB1</accession>
<dbReference type="AlphaFoldDB" id="A0A1K0GBB1"/>
<name>A0A1K0GBB1_9ACTN</name>
<dbReference type="RefSeq" id="WP_071804580.1">
    <property type="nucleotide sequence ID" value="NZ_MEIA01000096.1"/>
</dbReference>
<evidence type="ECO:0000313" key="2">
    <source>
        <dbReference type="EMBL" id="OJF14530.1"/>
    </source>
</evidence>
<evidence type="ECO:0008006" key="4">
    <source>
        <dbReference type="Google" id="ProtNLM"/>
    </source>
</evidence>
<feature type="chain" id="PRO_5009664269" description="Secreted protein" evidence="1">
    <location>
        <begin position="36"/>
        <end position="137"/>
    </location>
</feature>
<keyword evidence="3" id="KW-1185">Reference proteome</keyword>